<dbReference type="InterPro" id="IPR000671">
    <property type="entry name" value="Peptidase_A31"/>
</dbReference>
<dbReference type="AlphaFoldDB" id="A0A0U3E986"/>
<dbReference type="InterPro" id="IPR004411">
    <property type="entry name" value="Pept_A31_F420-red_hyd_d"/>
</dbReference>
<sequence>MPYDSDIIVVGCGNILFKDDGFGPILINLLQKYSNDTNDYYDPVVTSYVEEDFNKNILNQIQEKFEGITLPDSIQFVDGGTAAPSNFFPLYEQYDWKKLIVLDVVEFNAEPGTVEVFDPNVMQIGKYDNPHGMTVEEPLQKISEKCEVVVVGCKPAEIPTPDVDMGLTEPVEKAVPEAIDIILNEIGVK</sequence>
<evidence type="ECO:0000313" key="5">
    <source>
        <dbReference type="EMBL" id="ALT68001.1"/>
    </source>
</evidence>
<evidence type="ECO:0000256" key="2">
    <source>
        <dbReference type="ARBA" id="ARBA00022670"/>
    </source>
</evidence>
<proteinExistence type="inferred from homology"/>
<dbReference type="Proteomes" id="UP000067738">
    <property type="component" value="Chromosome"/>
</dbReference>
<dbReference type="PATRIC" id="fig|230361.4.peg.193"/>
<accession>A0A0U3E986</accession>
<dbReference type="KEGG" id="mmil:sm9_0192"/>
<dbReference type="GO" id="GO:0008047">
    <property type="term" value="F:enzyme activator activity"/>
    <property type="evidence" value="ECO:0007669"/>
    <property type="project" value="InterPro"/>
</dbReference>
<protein>
    <submittedName>
        <fullName evidence="5">Coenzyme F420 hydrogenase delta subunit FrhD2</fullName>
    </submittedName>
</protein>
<dbReference type="NCBIfam" id="TIGR00072">
    <property type="entry name" value="hydrog_prot"/>
    <property type="match status" value="1"/>
</dbReference>
<gene>
    <name evidence="5" type="primary">frhD2</name>
    <name evidence="5" type="ORF">sm9_0192</name>
</gene>
<evidence type="ECO:0000256" key="3">
    <source>
        <dbReference type="ARBA" id="ARBA00022750"/>
    </source>
</evidence>
<keyword evidence="2" id="KW-0645">Protease</keyword>
<dbReference type="NCBIfam" id="TIGR00130">
    <property type="entry name" value="frhD"/>
    <property type="match status" value="1"/>
</dbReference>
<dbReference type="GO" id="GO:0004190">
    <property type="term" value="F:aspartic-type endopeptidase activity"/>
    <property type="evidence" value="ECO:0007669"/>
    <property type="project" value="UniProtKB-KW"/>
</dbReference>
<name>A0A0U3E986_9EURY</name>
<dbReference type="OrthoDB" id="85598at2157"/>
<dbReference type="EMBL" id="CP011266">
    <property type="protein sequence ID" value="ALT68001.1"/>
    <property type="molecule type" value="Genomic_DNA"/>
</dbReference>
<dbReference type="PANTHER" id="PTHR30302:SF1">
    <property type="entry name" value="HYDROGENASE 2 MATURATION PROTEASE"/>
    <property type="match status" value="1"/>
</dbReference>
<keyword evidence="4" id="KW-0378">Hydrolase</keyword>
<evidence type="ECO:0000313" key="6">
    <source>
        <dbReference type="Proteomes" id="UP000067738"/>
    </source>
</evidence>
<dbReference type="GeneID" id="26735172"/>
<dbReference type="PRINTS" id="PR00446">
    <property type="entry name" value="HYDRGNUPTAKE"/>
</dbReference>
<organism evidence="5 6">
    <name type="scientific">Methanobrevibacter millerae</name>
    <dbReference type="NCBI Taxonomy" id="230361"/>
    <lineage>
        <taxon>Archaea</taxon>
        <taxon>Methanobacteriati</taxon>
        <taxon>Methanobacteriota</taxon>
        <taxon>Methanomada group</taxon>
        <taxon>Methanobacteria</taxon>
        <taxon>Methanobacteriales</taxon>
        <taxon>Methanobacteriaceae</taxon>
        <taxon>Methanobrevibacter</taxon>
    </lineage>
</organism>
<dbReference type="Pfam" id="PF01750">
    <property type="entry name" value="HycI"/>
    <property type="match status" value="1"/>
</dbReference>
<dbReference type="SUPFAM" id="SSF53163">
    <property type="entry name" value="HybD-like"/>
    <property type="match status" value="2"/>
</dbReference>
<comment type="similarity">
    <text evidence="1">Belongs to the peptidase A31 family.</text>
</comment>
<keyword evidence="3" id="KW-0064">Aspartyl protease</keyword>
<dbReference type="Gene3D" id="3.40.50.1450">
    <property type="entry name" value="HybD-like"/>
    <property type="match status" value="1"/>
</dbReference>
<dbReference type="InterPro" id="IPR023430">
    <property type="entry name" value="Pept_HybD-like_dom_sf"/>
</dbReference>
<reference evidence="5 6" key="1">
    <citation type="submission" date="2015-04" db="EMBL/GenBank/DDBJ databases">
        <title>The complete genome sequence of the rumen methanogen Methanobrevibacter millerae SM9.</title>
        <authorList>
            <person name="Leahy S.C."/>
            <person name="Kelly W.J."/>
            <person name="Pacheco D.M."/>
            <person name="Li D."/>
            <person name="Altermann E."/>
            <person name="Attwood G.T."/>
        </authorList>
    </citation>
    <scope>NUCLEOTIDE SEQUENCE [LARGE SCALE GENOMIC DNA]</scope>
    <source>
        <strain evidence="5 6">SM9</strain>
    </source>
</reference>
<dbReference type="PANTHER" id="PTHR30302">
    <property type="entry name" value="HYDROGENASE 1 MATURATION PROTEASE"/>
    <property type="match status" value="1"/>
</dbReference>
<dbReference type="RefSeq" id="WP_058738358.1">
    <property type="nucleotide sequence ID" value="NZ_CP011266.1"/>
</dbReference>
<dbReference type="GO" id="GO:0016485">
    <property type="term" value="P:protein processing"/>
    <property type="evidence" value="ECO:0007669"/>
    <property type="project" value="TreeGrafter"/>
</dbReference>
<evidence type="ECO:0000256" key="1">
    <source>
        <dbReference type="ARBA" id="ARBA00006814"/>
    </source>
</evidence>
<keyword evidence="6" id="KW-1185">Reference proteome</keyword>
<evidence type="ECO:0000256" key="4">
    <source>
        <dbReference type="ARBA" id="ARBA00022801"/>
    </source>
</evidence>